<evidence type="ECO:0000313" key="1">
    <source>
        <dbReference type="EMBL" id="SHI95705.1"/>
    </source>
</evidence>
<organism evidence="1 2">
    <name type="scientific">Arenibacter nanhaiticus</name>
    <dbReference type="NCBI Taxonomy" id="558155"/>
    <lineage>
        <taxon>Bacteria</taxon>
        <taxon>Pseudomonadati</taxon>
        <taxon>Bacteroidota</taxon>
        <taxon>Flavobacteriia</taxon>
        <taxon>Flavobacteriales</taxon>
        <taxon>Flavobacteriaceae</taxon>
        <taxon>Arenibacter</taxon>
    </lineage>
</organism>
<proteinExistence type="predicted"/>
<dbReference type="AlphaFoldDB" id="A0A1M6FDI1"/>
<sequence length="50" mass="6215">MIYKYKEAKHILKDLFTISYKSKYLRTNKEQPWFIMVFNSFEKNGKEHIK</sequence>
<keyword evidence="2" id="KW-1185">Reference proteome</keyword>
<name>A0A1M6FDI1_9FLAO</name>
<gene>
    <name evidence="1" type="ORF">SAMN04487911_10890</name>
</gene>
<reference evidence="1 2" key="1">
    <citation type="submission" date="2016-11" db="EMBL/GenBank/DDBJ databases">
        <authorList>
            <person name="Jaros S."/>
            <person name="Januszkiewicz K."/>
            <person name="Wedrychowicz H."/>
        </authorList>
    </citation>
    <scope>NUCLEOTIDE SEQUENCE [LARGE SCALE GENOMIC DNA]</scope>
    <source>
        <strain evidence="1 2">CGMCC 1.8863</strain>
    </source>
</reference>
<dbReference type="Proteomes" id="UP000184231">
    <property type="component" value="Unassembled WGS sequence"/>
</dbReference>
<accession>A0A1M6FDI1</accession>
<dbReference type="EMBL" id="FQYX01000008">
    <property type="protein sequence ID" value="SHI95705.1"/>
    <property type="molecule type" value="Genomic_DNA"/>
</dbReference>
<dbReference type="STRING" id="558155.SAMN04487911_10890"/>
<evidence type="ECO:0000313" key="2">
    <source>
        <dbReference type="Proteomes" id="UP000184231"/>
    </source>
</evidence>
<protein>
    <submittedName>
        <fullName evidence="1">Uncharacterized protein</fullName>
    </submittedName>
</protein>